<dbReference type="GeneID" id="95973723"/>
<dbReference type="Pfam" id="PF16015">
    <property type="entry name" value="Promethin"/>
    <property type="match status" value="1"/>
</dbReference>
<comment type="caution">
    <text evidence="3">The sequence shown here is derived from an EMBL/GenBank/DDBJ whole genome shotgun (WGS) entry which is preliminary data.</text>
</comment>
<reference evidence="3 4" key="1">
    <citation type="submission" date="2024-07" db="EMBL/GenBank/DDBJ databases">
        <title>Draft sequence of the Neodothiora populina.</title>
        <authorList>
            <person name="Drown D.D."/>
            <person name="Schuette U.S."/>
            <person name="Buechlein A.B."/>
            <person name="Rusch D.R."/>
            <person name="Winton L.W."/>
            <person name="Adams G.A."/>
        </authorList>
    </citation>
    <scope>NUCLEOTIDE SEQUENCE [LARGE SCALE GENOMIC DNA]</scope>
    <source>
        <strain evidence="3 4">CPC 39397</strain>
    </source>
</reference>
<evidence type="ECO:0000313" key="3">
    <source>
        <dbReference type="EMBL" id="KAL1296511.1"/>
    </source>
</evidence>
<keyword evidence="2" id="KW-1133">Transmembrane helix</keyword>
<organism evidence="3 4">
    <name type="scientific">Neodothiora populina</name>
    <dbReference type="NCBI Taxonomy" id="2781224"/>
    <lineage>
        <taxon>Eukaryota</taxon>
        <taxon>Fungi</taxon>
        <taxon>Dikarya</taxon>
        <taxon>Ascomycota</taxon>
        <taxon>Pezizomycotina</taxon>
        <taxon>Dothideomycetes</taxon>
        <taxon>Dothideomycetidae</taxon>
        <taxon>Dothideales</taxon>
        <taxon>Dothioraceae</taxon>
        <taxon>Neodothiora</taxon>
    </lineage>
</organism>
<accession>A0ABR3P1H0</accession>
<feature type="transmembrane region" description="Helical" evidence="2">
    <location>
        <begin position="77"/>
        <end position="103"/>
    </location>
</feature>
<feature type="region of interest" description="Disordered" evidence="1">
    <location>
        <begin position="256"/>
        <end position="275"/>
    </location>
</feature>
<feature type="transmembrane region" description="Helical" evidence="2">
    <location>
        <begin position="109"/>
        <end position="130"/>
    </location>
</feature>
<protein>
    <submittedName>
        <fullName evidence="3">Uncharacterized protein</fullName>
    </submittedName>
</protein>
<feature type="compositionally biased region" description="Basic and acidic residues" evidence="1">
    <location>
        <begin position="182"/>
        <end position="192"/>
    </location>
</feature>
<dbReference type="EMBL" id="JBFMKM010000018">
    <property type="protein sequence ID" value="KAL1296511.1"/>
    <property type="molecule type" value="Genomic_DNA"/>
</dbReference>
<dbReference type="Proteomes" id="UP001562354">
    <property type="component" value="Unassembled WGS sequence"/>
</dbReference>
<sequence>MSAVLGKIEGIGNLVASKGKALIDSVFPPEKRSELLAKLQQFAIRNPKLSAFLLTNFVLTGPPLFLFILFTVTVLIFAIVVALIVGLLVAVGFTLFAVCVALFVLFPTVFFTTLAASFFFLWGLGGYYLLKWLNKGESPAPEGAALGDKLNSLTGGRLGFIMGPAREAEKNGDVGKQPSSGSEKEGHKEKSAPKKLNGSANGNTNGAGGSSGMKKNADVGKHAETIKKNANIDTVTDQAGLNGAAKQANLDGVQGKVGTTTGTLKGTVGGATGLA</sequence>
<feature type="transmembrane region" description="Helical" evidence="2">
    <location>
        <begin position="49"/>
        <end position="70"/>
    </location>
</feature>
<keyword evidence="2" id="KW-0472">Membrane</keyword>
<dbReference type="RefSeq" id="XP_069196193.1">
    <property type="nucleotide sequence ID" value="XM_069341275.1"/>
</dbReference>
<evidence type="ECO:0000256" key="1">
    <source>
        <dbReference type="SAM" id="MobiDB-lite"/>
    </source>
</evidence>
<gene>
    <name evidence="3" type="ORF">AAFC00_000020</name>
</gene>
<feature type="compositionally biased region" description="Low complexity" evidence="1">
    <location>
        <begin position="256"/>
        <end position="266"/>
    </location>
</feature>
<evidence type="ECO:0000256" key="2">
    <source>
        <dbReference type="SAM" id="Phobius"/>
    </source>
</evidence>
<name>A0ABR3P1H0_9PEZI</name>
<evidence type="ECO:0000313" key="4">
    <source>
        <dbReference type="Proteomes" id="UP001562354"/>
    </source>
</evidence>
<feature type="region of interest" description="Disordered" evidence="1">
    <location>
        <begin position="168"/>
        <end position="218"/>
    </location>
</feature>
<keyword evidence="4" id="KW-1185">Reference proteome</keyword>
<proteinExistence type="predicted"/>
<keyword evidence="2" id="KW-0812">Transmembrane</keyword>